<dbReference type="SUPFAM" id="SSF55347">
    <property type="entry name" value="Glyceraldehyde-3-phosphate dehydrogenase-like, C-terminal domain"/>
    <property type="match status" value="1"/>
</dbReference>
<dbReference type="GO" id="GO:0000166">
    <property type="term" value="F:nucleotide binding"/>
    <property type="evidence" value="ECO:0007669"/>
    <property type="project" value="InterPro"/>
</dbReference>
<dbReference type="GO" id="GO:0033712">
    <property type="term" value="F:1,5-anhydro-D-fructose reductase (1,5-anhydro-D-mannitol-forming) activity"/>
    <property type="evidence" value="ECO:0007669"/>
    <property type="project" value="UniProtKB-EC"/>
</dbReference>
<dbReference type="InterPro" id="IPR000683">
    <property type="entry name" value="Gfo/Idh/MocA-like_OxRdtase_N"/>
</dbReference>
<comment type="caution">
    <text evidence="3">The sequence shown here is derived from an EMBL/GenBank/DDBJ whole genome shotgun (WGS) entry which is preliminary data.</text>
</comment>
<feature type="domain" description="Gfo/Idh/MocA-like oxidoreductase N-terminal" evidence="1">
    <location>
        <begin position="4"/>
        <end position="121"/>
    </location>
</feature>
<keyword evidence="4" id="KW-1185">Reference proteome</keyword>
<gene>
    <name evidence="3" type="primary">afr</name>
    <name evidence="3" type="ORF">CLVI_32370</name>
</gene>
<organism evidence="3 4">
    <name type="scientific">Clostridium vincentii</name>
    <dbReference type="NCBI Taxonomy" id="52704"/>
    <lineage>
        <taxon>Bacteria</taxon>
        <taxon>Bacillati</taxon>
        <taxon>Bacillota</taxon>
        <taxon>Clostridia</taxon>
        <taxon>Eubacteriales</taxon>
        <taxon>Clostridiaceae</taxon>
        <taxon>Clostridium</taxon>
    </lineage>
</organism>
<evidence type="ECO:0000313" key="3">
    <source>
        <dbReference type="EMBL" id="PRR79791.1"/>
    </source>
</evidence>
<feature type="domain" description="GFO/IDH/MocA-like oxidoreductase" evidence="2">
    <location>
        <begin position="140"/>
        <end position="249"/>
    </location>
</feature>
<dbReference type="EMBL" id="PVXQ01000055">
    <property type="protein sequence ID" value="PRR79791.1"/>
    <property type="molecule type" value="Genomic_DNA"/>
</dbReference>
<dbReference type="AlphaFoldDB" id="A0A2T0B7C7"/>
<dbReference type="Pfam" id="PF01408">
    <property type="entry name" value="GFO_IDH_MocA"/>
    <property type="match status" value="1"/>
</dbReference>
<sequence length="329" mass="36957">MGKIRFGIIGTSGITENFLKGATKVENFKLVGVYSRDMDKAKDFGEKKGARLFFDSLEKMASCEEIDAIYIASPNFMHASQAITCLENGKHVLCEKAFASNSKEVKKMIETANKNNVVLMEAMKTTVNPNFKALMENIHKIGKIRRYFASYCQYSSRYDKYKEGIVLNAFKKELSNGALMDIGIYCIYPMVVLFGKPENIKADAIMLESGVDGQGSILFNYKDMNGVVQYSKIANSYLPCEIQGEEGNIIIDKINGPADINIKYRDGHEENISVFKEADDMCYEIEEFINVINSGEKVSKINSLETSLWVSEIMENARKQIGLEFPADL</sequence>
<accession>A0A2T0B7C7</accession>
<protein>
    <submittedName>
        <fullName evidence="3">1,5-anhydro-D-fructose reductase</fullName>
        <ecNumber evidence="3">1.1.1.292</ecNumber>
    </submittedName>
</protein>
<dbReference type="SUPFAM" id="SSF51735">
    <property type="entry name" value="NAD(P)-binding Rossmann-fold domains"/>
    <property type="match status" value="1"/>
</dbReference>
<dbReference type="PANTHER" id="PTHR43054">
    <property type="match status" value="1"/>
</dbReference>
<reference evidence="3 4" key="1">
    <citation type="submission" date="2018-03" db="EMBL/GenBank/DDBJ databases">
        <title>Genome sequence of Clostridium vincentii DSM 10228.</title>
        <authorList>
            <person name="Poehlein A."/>
            <person name="Daniel R."/>
        </authorList>
    </citation>
    <scope>NUCLEOTIDE SEQUENCE [LARGE SCALE GENOMIC DNA]</scope>
    <source>
        <strain evidence="3 4">DSM 10228</strain>
    </source>
</reference>
<dbReference type="OrthoDB" id="9783105at2"/>
<name>A0A2T0B7C7_9CLOT</name>
<dbReference type="RefSeq" id="WP_106061104.1">
    <property type="nucleotide sequence ID" value="NZ_PVXQ01000055.1"/>
</dbReference>
<evidence type="ECO:0000259" key="1">
    <source>
        <dbReference type="Pfam" id="PF01408"/>
    </source>
</evidence>
<dbReference type="Pfam" id="PF22725">
    <property type="entry name" value="GFO_IDH_MocA_C3"/>
    <property type="match status" value="1"/>
</dbReference>
<evidence type="ECO:0000313" key="4">
    <source>
        <dbReference type="Proteomes" id="UP000239471"/>
    </source>
</evidence>
<proteinExistence type="predicted"/>
<dbReference type="EC" id="1.1.1.292" evidence="3"/>
<dbReference type="PANTHER" id="PTHR43054:SF1">
    <property type="entry name" value="SCYLLO-INOSITOL 2-DEHYDROGENASE (NADP(+)) IOLU"/>
    <property type="match status" value="1"/>
</dbReference>
<dbReference type="Gene3D" id="3.40.50.720">
    <property type="entry name" value="NAD(P)-binding Rossmann-like Domain"/>
    <property type="match status" value="1"/>
</dbReference>
<dbReference type="InterPro" id="IPR055170">
    <property type="entry name" value="GFO_IDH_MocA-like_dom"/>
</dbReference>
<dbReference type="Proteomes" id="UP000239471">
    <property type="component" value="Unassembled WGS sequence"/>
</dbReference>
<dbReference type="InterPro" id="IPR036291">
    <property type="entry name" value="NAD(P)-bd_dom_sf"/>
</dbReference>
<keyword evidence="3" id="KW-0560">Oxidoreductase</keyword>
<evidence type="ECO:0000259" key="2">
    <source>
        <dbReference type="Pfam" id="PF22725"/>
    </source>
</evidence>
<dbReference type="Gene3D" id="3.30.360.10">
    <property type="entry name" value="Dihydrodipicolinate Reductase, domain 2"/>
    <property type="match status" value="1"/>
</dbReference>